<feature type="compositionally biased region" description="Polar residues" evidence="5">
    <location>
        <begin position="645"/>
        <end position="657"/>
    </location>
</feature>
<feature type="transmembrane region" description="Helical" evidence="6">
    <location>
        <begin position="452"/>
        <end position="476"/>
    </location>
</feature>
<feature type="region of interest" description="Disordered" evidence="5">
    <location>
        <begin position="545"/>
        <end position="576"/>
    </location>
</feature>
<organism evidence="9 10">
    <name type="scientific">Cadophora malorum</name>
    <dbReference type="NCBI Taxonomy" id="108018"/>
    <lineage>
        <taxon>Eukaryota</taxon>
        <taxon>Fungi</taxon>
        <taxon>Dikarya</taxon>
        <taxon>Ascomycota</taxon>
        <taxon>Pezizomycotina</taxon>
        <taxon>Leotiomycetes</taxon>
        <taxon>Helotiales</taxon>
        <taxon>Ploettnerulaceae</taxon>
        <taxon>Cadophora</taxon>
    </lineage>
</organism>
<evidence type="ECO:0000256" key="3">
    <source>
        <dbReference type="ARBA" id="ARBA00022741"/>
    </source>
</evidence>
<accession>A0A8H7W802</accession>
<dbReference type="GO" id="GO:0006508">
    <property type="term" value="P:proteolysis"/>
    <property type="evidence" value="ECO:0007669"/>
    <property type="project" value="InterPro"/>
</dbReference>
<evidence type="ECO:0000259" key="8">
    <source>
        <dbReference type="PROSITE" id="PS51767"/>
    </source>
</evidence>
<keyword evidence="6" id="KW-0812">Transmembrane</keyword>
<keyword evidence="4" id="KW-0067">ATP-binding</keyword>
<keyword evidence="6" id="KW-0472">Membrane</keyword>
<dbReference type="PRINTS" id="PR00792">
    <property type="entry name" value="PEPSIN"/>
</dbReference>
<keyword evidence="7" id="KW-0732">Signal</keyword>
<dbReference type="SUPFAM" id="SSF50630">
    <property type="entry name" value="Acid proteases"/>
    <property type="match status" value="1"/>
</dbReference>
<evidence type="ECO:0000256" key="4">
    <source>
        <dbReference type="ARBA" id="ARBA00022840"/>
    </source>
</evidence>
<feature type="compositionally biased region" description="Gly residues" evidence="5">
    <location>
        <begin position="805"/>
        <end position="817"/>
    </location>
</feature>
<dbReference type="InterPro" id="IPR049328">
    <property type="entry name" value="TM_ErbB1"/>
</dbReference>
<dbReference type="PANTHER" id="PTHR47966:SF51">
    <property type="entry name" value="BETA-SITE APP-CLEAVING ENZYME, ISOFORM A-RELATED"/>
    <property type="match status" value="1"/>
</dbReference>
<dbReference type="GO" id="GO:0004190">
    <property type="term" value="F:aspartic-type endopeptidase activity"/>
    <property type="evidence" value="ECO:0007669"/>
    <property type="project" value="InterPro"/>
</dbReference>
<dbReference type="GO" id="GO:0005524">
    <property type="term" value="F:ATP binding"/>
    <property type="evidence" value="ECO:0007669"/>
    <property type="project" value="UniProtKB-KW"/>
</dbReference>
<proteinExistence type="inferred from homology"/>
<evidence type="ECO:0000256" key="1">
    <source>
        <dbReference type="ARBA" id="ARBA00007447"/>
    </source>
</evidence>
<evidence type="ECO:0000256" key="7">
    <source>
        <dbReference type="SAM" id="SignalP"/>
    </source>
</evidence>
<dbReference type="InterPro" id="IPR034164">
    <property type="entry name" value="Pepsin-like_dom"/>
</dbReference>
<feature type="region of interest" description="Disordered" evidence="5">
    <location>
        <begin position="639"/>
        <end position="673"/>
    </location>
</feature>
<comment type="caution">
    <text evidence="9">The sequence shown here is derived from an EMBL/GenBank/DDBJ whole genome shotgun (WGS) entry which is preliminary data.</text>
</comment>
<keyword evidence="10" id="KW-1185">Reference proteome</keyword>
<dbReference type="Gene3D" id="2.40.70.10">
    <property type="entry name" value="Acid Proteases"/>
    <property type="match status" value="2"/>
</dbReference>
<name>A0A8H7W802_9HELO</name>
<dbReference type="Pfam" id="PF21314">
    <property type="entry name" value="TM_ErbB1"/>
    <property type="match status" value="1"/>
</dbReference>
<feature type="chain" id="PRO_5034442439" description="Peptidase A1 domain-containing protein" evidence="7">
    <location>
        <begin position="27"/>
        <end position="869"/>
    </location>
</feature>
<protein>
    <recommendedName>
        <fullName evidence="8">Peptidase A1 domain-containing protein</fullName>
    </recommendedName>
</protein>
<feature type="compositionally biased region" description="Polar residues" evidence="5">
    <location>
        <begin position="554"/>
        <end position="576"/>
    </location>
</feature>
<keyword evidence="3" id="KW-0547">Nucleotide-binding</keyword>
<dbReference type="InterPro" id="IPR021109">
    <property type="entry name" value="Peptidase_aspartic_dom_sf"/>
</dbReference>
<evidence type="ECO:0000256" key="5">
    <source>
        <dbReference type="SAM" id="MobiDB-lite"/>
    </source>
</evidence>
<feature type="region of interest" description="Disordered" evidence="5">
    <location>
        <begin position="719"/>
        <end position="869"/>
    </location>
</feature>
<dbReference type="Proteomes" id="UP000664132">
    <property type="component" value="Unassembled WGS sequence"/>
</dbReference>
<comment type="similarity">
    <text evidence="1">Belongs to the peptidase A1 family.</text>
</comment>
<dbReference type="InterPro" id="IPR033121">
    <property type="entry name" value="PEPTIDASE_A1"/>
</dbReference>
<dbReference type="CDD" id="cd05471">
    <property type="entry name" value="pepsin_like"/>
    <property type="match status" value="1"/>
</dbReference>
<dbReference type="EMBL" id="JAFJYH010000122">
    <property type="protein sequence ID" value="KAG4418722.1"/>
    <property type="molecule type" value="Genomic_DNA"/>
</dbReference>
<evidence type="ECO:0000313" key="10">
    <source>
        <dbReference type="Proteomes" id="UP000664132"/>
    </source>
</evidence>
<dbReference type="GO" id="GO:0000324">
    <property type="term" value="C:fungal-type vacuole"/>
    <property type="evidence" value="ECO:0007669"/>
    <property type="project" value="TreeGrafter"/>
</dbReference>
<feature type="compositionally biased region" description="Basic and acidic residues" evidence="5">
    <location>
        <begin position="854"/>
        <end position="869"/>
    </location>
</feature>
<keyword evidence="6" id="KW-1133">Transmembrane helix</keyword>
<evidence type="ECO:0000256" key="2">
    <source>
        <dbReference type="ARBA" id="ARBA00022553"/>
    </source>
</evidence>
<evidence type="ECO:0000256" key="6">
    <source>
        <dbReference type="SAM" id="Phobius"/>
    </source>
</evidence>
<dbReference type="OrthoDB" id="4074350at2759"/>
<keyword evidence="2" id="KW-0597">Phosphoprotein</keyword>
<feature type="signal peptide" evidence="7">
    <location>
        <begin position="1"/>
        <end position="26"/>
    </location>
</feature>
<dbReference type="PROSITE" id="PS51767">
    <property type="entry name" value="PEPTIDASE_A1"/>
    <property type="match status" value="1"/>
</dbReference>
<dbReference type="PANTHER" id="PTHR47966">
    <property type="entry name" value="BETA-SITE APP-CLEAVING ENZYME, ISOFORM A-RELATED"/>
    <property type="match status" value="1"/>
</dbReference>
<feature type="compositionally biased region" description="Low complexity" evidence="5">
    <location>
        <begin position="757"/>
        <end position="772"/>
    </location>
</feature>
<dbReference type="Pfam" id="PF00026">
    <property type="entry name" value="Asp"/>
    <property type="match status" value="1"/>
</dbReference>
<gene>
    <name evidence="9" type="ORF">IFR04_008167</name>
</gene>
<feature type="domain" description="Peptidase A1" evidence="8">
    <location>
        <begin position="56"/>
        <end position="414"/>
    </location>
</feature>
<feature type="compositionally biased region" description="Polar residues" evidence="5">
    <location>
        <begin position="725"/>
        <end position="736"/>
    </location>
</feature>
<evidence type="ECO:0000313" key="9">
    <source>
        <dbReference type="EMBL" id="KAG4418722.1"/>
    </source>
</evidence>
<sequence>MESGFRRKSLLAAAFTLSICLRNVEGADTTSAAGTTVKALSVPPSANWYGDDGTWSAISIRLGDPLQWVDVMVSTVSSETWVVGPGGCGAGDSTCSFTRGGIFDPSKSSTWQNQGFFELGADKQLGNTGYAQYGLDNLTFGGTGVMIPSAIIGAFNGTGPISGTSYLLGLFGLGVVPGGFNNTSPLSALSAMVEEVGVVPSHSWGYTAGAKYQQKGVVNSLTLGGYDSNRFIPHDIDFNLNPAKQLLTFVNSISVASSAASNNWTQPVELLSATDRVSAIIDSSTPYLWLPQAVCERFAQSLGLTYNTTLNLYTFDGNLSQHDTLGASSLSFTFSLSDISSTPASVDITLPYAAFDLQLTYPAIPFTNFGDANATKCYFPLRQAANAAQYTIGRAFLQEAYLITDYERNTFSVHQAIHPTDSVGNTSIVSITPPPDTTFSGLPQKSGSKLSAGAIAGIAIGAVALVAILALLIFFLCRRKRQSKGKDTDSEKPLSPDQPQRSLFSRLLHRNRALPTGIHEASGSSSYPTEVGADVTHERFELPAPLGPAELDSESTGTDSLDGTTEHGSSTQDSANLSAYERARRKLERQQAAVFALTSSPPRETYPVEKSDADISQVAHYRAPDSPAIESPLVSPINDSHSHSHGSLTISGQTSPVSPGFVSAPTSPTGPPPTYRRFNLDPANVVYAGRLPDNVQLPRVVPRVIGPDGRTVRAEETLATEPGVGTNSSLGSQFTENESEDLYGSGGTNLVSPVALSSNSGSGSHPASSPTSGTGGSAGANIDPVPSLHSNSTEARMQLRDENGNGNGSGSGSGSGNGATMLSRNMSMLDPWGSRRRLDGEDLVHVPQPAENRFSWEEERISGNEERSL</sequence>
<dbReference type="InterPro" id="IPR001461">
    <property type="entry name" value="Aspartic_peptidase_A1"/>
</dbReference>
<reference evidence="9" key="1">
    <citation type="submission" date="2021-02" db="EMBL/GenBank/DDBJ databases">
        <title>Genome sequence Cadophora malorum strain M34.</title>
        <authorList>
            <person name="Stefanovic E."/>
            <person name="Vu D."/>
            <person name="Scully C."/>
            <person name="Dijksterhuis J."/>
            <person name="Roader J."/>
            <person name="Houbraken J."/>
        </authorList>
    </citation>
    <scope>NUCLEOTIDE SEQUENCE</scope>
    <source>
        <strain evidence="9">M34</strain>
    </source>
</reference>
<dbReference type="AlphaFoldDB" id="A0A8H7W802"/>